<name>A0ABU4PI82_9SPHN</name>
<keyword evidence="2 7" id="KW-0812">Transmembrane</keyword>
<evidence type="ECO:0000313" key="11">
    <source>
        <dbReference type="Proteomes" id="UP001279660"/>
    </source>
</evidence>
<reference evidence="10 11" key="1">
    <citation type="submission" date="2023-11" db="EMBL/GenBank/DDBJ databases">
        <title>MicrobeMod: A computational toolkit for identifying prokaryotic methylation and restriction-modification with nanopore sequencing.</title>
        <authorList>
            <person name="Crits-Christoph A."/>
            <person name="Kang S.C."/>
            <person name="Lee H."/>
            <person name="Ostrov N."/>
        </authorList>
    </citation>
    <scope>NUCLEOTIDE SEQUENCE [LARGE SCALE GENOMIC DNA]</scope>
    <source>
        <strain evidence="10 11">ATCC 14820</strain>
    </source>
</reference>
<feature type="domain" description="ABC transporter" evidence="8">
    <location>
        <begin position="307"/>
        <end position="537"/>
    </location>
</feature>
<evidence type="ECO:0000256" key="7">
    <source>
        <dbReference type="SAM" id="Phobius"/>
    </source>
</evidence>
<dbReference type="InterPro" id="IPR017871">
    <property type="entry name" value="ABC_transporter-like_CS"/>
</dbReference>
<keyword evidence="6 7" id="KW-0472">Membrane</keyword>
<dbReference type="Pfam" id="PF00005">
    <property type="entry name" value="ABC_tran"/>
    <property type="match status" value="1"/>
</dbReference>
<dbReference type="Gene3D" id="3.40.50.300">
    <property type="entry name" value="P-loop containing nucleotide triphosphate hydrolases"/>
    <property type="match status" value="1"/>
</dbReference>
<feature type="domain" description="ABC transmembrane type-1" evidence="9">
    <location>
        <begin position="23"/>
        <end position="268"/>
    </location>
</feature>
<dbReference type="PROSITE" id="PS00211">
    <property type="entry name" value="ABC_TRANSPORTER_1"/>
    <property type="match status" value="1"/>
</dbReference>
<evidence type="ECO:0000256" key="4">
    <source>
        <dbReference type="ARBA" id="ARBA00022840"/>
    </source>
</evidence>
<evidence type="ECO:0000256" key="3">
    <source>
        <dbReference type="ARBA" id="ARBA00022741"/>
    </source>
</evidence>
<dbReference type="Gene3D" id="1.20.1560.10">
    <property type="entry name" value="ABC transporter type 1, transmembrane domain"/>
    <property type="match status" value="1"/>
</dbReference>
<feature type="transmembrane region" description="Helical" evidence="7">
    <location>
        <begin position="137"/>
        <end position="157"/>
    </location>
</feature>
<keyword evidence="5 7" id="KW-1133">Transmembrane helix</keyword>
<organism evidence="10 11">
    <name type="scientific">Sphingomonas echinoides</name>
    <dbReference type="NCBI Taxonomy" id="59803"/>
    <lineage>
        <taxon>Bacteria</taxon>
        <taxon>Pseudomonadati</taxon>
        <taxon>Pseudomonadota</taxon>
        <taxon>Alphaproteobacteria</taxon>
        <taxon>Sphingomonadales</taxon>
        <taxon>Sphingomonadaceae</taxon>
        <taxon>Sphingomonas</taxon>
    </lineage>
</organism>
<dbReference type="SUPFAM" id="SSF52540">
    <property type="entry name" value="P-loop containing nucleoside triphosphate hydrolases"/>
    <property type="match status" value="1"/>
</dbReference>
<feature type="transmembrane region" description="Helical" evidence="7">
    <location>
        <begin position="163"/>
        <end position="182"/>
    </location>
</feature>
<evidence type="ECO:0000256" key="2">
    <source>
        <dbReference type="ARBA" id="ARBA00022692"/>
    </source>
</evidence>
<dbReference type="GO" id="GO:0005524">
    <property type="term" value="F:ATP binding"/>
    <property type="evidence" value="ECO:0007669"/>
    <property type="project" value="UniProtKB-KW"/>
</dbReference>
<keyword evidence="3" id="KW-0547">Nucleotide-binding</keyword>
<dbReference type="InterPro" id="IPR003439">
    <property type="entry name" value="ABC_transporter-like_ATP-bd"/>
</dbReference>
<feature type="transmembrane region" description="Helical" evidence="7">
    <location>
        <begin position="51"/>
        <end position="75"/>
    </location>
</feature>
<dbReference type="RefSeq" id="WP_010405990.1">
    <property type="nucleotide sequence ID" value="NZ_JAWXXV010000001.1"/>
</dbReference>
<feature type="transmembrane region" description="Helical" evidence="7">
    <location>
        <begin position="246"/>
        <end position="267"/>
    </location>
</feature>
<evidence type="ECO:0000256" key="1">
    <source>
        <dbReference type="ARBA" id="ARBA00004651"/>
    </source>
</evidence>
<protein>
    <submittedName>
        <fullName evidence="10">ATP-binding cassette domain-containing protein</fullName>
    </submittedName>
</protein>
<keyword evidence="11" id="KW-1185">Reference proteome</keyword>
<keyword evidence="4 10" id="KW-0067">ATP-binding</keyword>
<evidence type="ECO:0000256" key="6">
    <source>
        <dbReference type="ARBA" id="ARBA00023136"/>
    </source>
</evidence>
<dbReference type="Proteomes" id="UP001279660">
    <property type="component" value="Unassembled WGS sequence"/>
</dbReference>
<dbReference type="SUPFAM" id="SSF90123">
    <property type="entry name" value="ABC transporter transmembrane region"/>
    <property type="match status" value="1"/>
</dbReference>
<gene>
    <name evidence="10" type="ORF">SIL82_01150</name>
</gene>
<dbReference type="InterPro" id="IPR039421">
    <property type="entry name" value="Type_1_exporter"/>
</dbReference>
<dbReference type="PROSITE" id="PS50893">
    <property type="entry name" value="ABC_TRANSPORTER_2"/>
    <property type="match status" value="1"/>
</dbReference>
<dbReference type="InterPro" id="IPR003593">
    <property type="entry name" value="AAA+_ATPase"/>
</dbReference>
<dbReference type="InterPro" id="IPR027417">
    <property type="entry name" value="P-loop_NTPase"/>
</dbReference>
<comment type="subcellular location">
    <subcellularLocation>
        <location evidence="1">Cell membrane</location>
        <topology evidence="1">Multi-pass membrane protein</topology>
    </subcellularLocation>
</comment>
<evidence type="ECO:0000256" key="5">
    <source>
        <dbReference type="ARBA" id="ARBA00022989"/>
    </source>
</evidence>
<dbReference type="SMART" id="SM00382">
    <property type="entry name" value="AAA"/>
    <property type="match status" value="1"/>
</dbReference>
<feature type="transmembrane region" description="Helical" evidence="7">
    <location>
        <begin position="23"/>
        <end position="45"/>
    </location>
</feature>
<dbReference type="InterPro" id="IPR011527">
    <property type="entry name" value="ABC1_TM_dom"/>
</dbReference>
<accession>A0ABU4PI82</accession>
<evidence type="ECO:0000259" key="9">
    <source>
        <dbReference type="PROSITE" id="PS50929"/>
    </source>
</evidence>
<dbReference type="EMBL" id="JAWXXV010000001">
    <property type="protein sequence ID" value="MDX5982852.1"/>
    <property type="molecule type" value="Genomic_DNA"/>
</dbReference>
<proteinExistence type="predicted"/>
<dbReference type="PANTHER" id="PTHR24221:SF654">
    <property type="entry name" value="ATP-BINDING CASSETTE SUB-FAMILY B MEMBER 6"/>
    <property type="match status" value="1"/>
</dbReference>
<dbReference type="PANTHER" id="PTHR24221">
    <property type="entry name" value="ATP-BINDING CASSETTE SUB-FAMILY B"/>
    <property type="match status" value="1"/>
</dbReference>
<dbReference type="InterPro" id="IPR036640">
    <property type="entry name" value="ABC1_TM_sf"/>
</dbReference>
<dbReference type="PROSITE" id="PS50929">
    <property type="entry name" value="ABC_TM1F"/>
    <property type="match status" value="1"/>
</dbReference>
<evidence type="ECO:0000259" key="8">
    <source>
        <dbReference type="PROSITE" id="PS50893"/>
    </source>
</evidence>
<evidence type="ECO:0000313" key="10">
    <source>
        <dbReference type="EMBL" id="MDX5982852.1"/>
    </source>
</evidence>
<sequence length="538" mass="54762">MSDALARVLAARPRSEKQQVRRAALYAALVAVASVALLALSGWFLTAAALAAGAGTALAFNYMLPSAAIRLFAIVRTGARYGERLASHDAALSAIARVRPALFAALAATPVARALSLSTGAASTRLVQDAGAVETALVLRSGTVGGAAAILSGLALVALAGPLAVLGVMGVAALLMAVSWALSRQLEDSGRAVLREAEWLKAQTAALVEGSAELRCYALEDWAVARIVDGGTALAAAQQRDSDVRAAIEVASPVAIGVGAALALVLAAPHGAAIAALAALAAAMALDGLAPAIRHVTQAHAARAAYARLGALLDEAPPATLPAVSLEPDLVLYGRAIAPPARIALRGVSGSGKTSLVERLVGLRPAIAGEVSLGGVDIALLPASTLRAAFAWLPQDAALLAGTVRDILVLGRADAPEAAVWEALEDAAFADRVRAMPHGLDSWIGDNGASLSGGERRRLALARAYLKPAPWLLLDEPTEGLDTATAQTVIARLDDRLRRHGQGLLIVSHAPLALVLDGEITPASPPAAADHHSVLFVA</sequence>
<comment type="caution">
    <text evidence="10">The sequence shown here is derived from an EMBL/GenBank/DDBJ whole genome shotgun (WGS) entry which is preliminary data.</text>
</comment>